<dbReference type="PANTHER" id="PTHR13812:SF19">
    <property type="entry name" value="KETIMINE REDUCTASE MU-CRYSTALLIN"/>
    <property type="match status" value="1"/>
</dbReference>
<dbReference type="InterPro" id="IPR036291">
    <property type="entry name" value="NAD(P)-bd_dom_sf"/>
</dbReference>
<evidence type="ECO:0000313" key="3">
    <source>
        <dbReference type="Proteomes" id="UP000306050"/>
    </source>
</evidence>
<dbReference type="GeneID" id="40728630"/>
<dbReference type="RefSeq" id="XP_029737558.1">
    <property type="nucleotide sequence ID" value="XM_029886327.1"/>
</dbReference>
<protein>
    <recommendedName>
        <fullName evidence="4">Ornithine cyclodeaminase</fullName>
    </recommendedName>
</protein>
<reference evidence="2 3" key="1">
    <citation type="submission" date="2019-05" db="EMBL/GenBank/DDBJ databases">
        <title>Sporisorium graminicola CBS 10092 draft sequencing and annotation.</title>
        <authorList>
            <person name="Solano-Gonzalez S."/>
            <person name="Caddick M.X."/>
            <person name="Darby A."/>
        </authorList>
    </citation>
    <scope>NUCLEOTIDE SEQUENCE [LARGE SCALE GENOMIC DNA]</scope>
    <source>
        <strain evidence="2 3">CBS 10092</strain>
    </source>
</reference>
<dbReference type="SUPFAM" id="SSF51735">
    <property type="entry name" value="NAD(P)-binding Rossmann-fold domains"/>
    <property type="match status" value="1"/>
</dbReference>
<comment type="caution">
    <text evidence="2">The sequence shown here is derived from an EMBL/GenBank/DDBJ whole genome shotgun (WGS) entry which is preliminary data.</text>
</comment>
<dbReference type="InterPro" id="IPR023401">
    <property type="entry name" value="ODC_N"/>
</dbReference>
<dbReference type="Gene3D" id="3.40.50.720">
    <property type="entry name" value="NAD(P)-binding Rossmann-like Domain"/>
    <property type="match status" value="1"/>
</dbReference>
<sequence length="381" mass="39760">MRVISDAEVQTDILPRITLSALLQSQAVALHSIQGGAESGSNREGAQCPARLSLRTPRYTQLFMPARTHTPDSVVKIVSVPRPGAGGVSGIHGVNLVLDDATGRLSHVVDSTCLTALRTAAGSLASSILALGRLQEQVGSAVVFGDGAQAVFHVWLHMRYFAGLREITVVVGSHKQLSLEEVDDKQQRFATQLESLLSWTPKEYSIKCIRGRDGESVTRALQSASLVFTCTPSSTALFAHSDLAGGPKRKHICAVGSYTPSMCELPRDLICAAAAMSGALVVDSAEACATEAGCLLQALPSAEAVRTRCVELGALLPKPEAGGGEGYVQLVEREARVCGVGEGAGGSVTSVFKSVGVGVQDVEITKLVVSLAGDVGVDVAF</sequence>
<dbReference type="KEGG" id="sgra:EX895_005735"/>
<proteinExistence type="inferred from homology"/>
<dbReference type="GO" id="GO:0005737">
    <property type="term" value="C:cytoplasm"/>
    <property type="evidence" value="ECO:0007669"/>
    <property type="project" value="TreeGrafter"/>
</dbReference>
<evidence type="ECO:0000256" key="1">
    <source>
        <dbReference type="ARBA" id="ARBA00008903"/>
    </source>
</evidence>
<dbReference type="PANTHER" id="PTHR13812">
    <property type="entry name" value="KETIMINE REDUCTASE MU-CRYSTALLIN"/>
    <property type="match status" value="1"/>
</dbReference>
<comment type="similarity">
    <text evidence="1">Belongs to the ornithine cyclodeaminase/mu-crystallin family.</text>
</comment>
<dbReference type="OrthoDB" id="41492at2759"/>
<evidence type="ECO:0000313" key="2">
    <source>
        <dbReference type="EMBL" id="TKY85573.1"/>
    </source>
</evidence>
<organism evidence="2 3">
    <name type="scientific">Sporisorium graminicola</name>
    <dbReference type="NCBI Taxonomy" id="280036"/>
    <lineage>
        <taxon>Eukaryota</taxon>
        <taxon>Fungi</taxon>
        <taxon>Dikarya</taxon>
        <taxon>Basidiomycota</taxon>
        <taxon>Ustilaginomycotina</taxon>
        <taxon>Ustilaginomycetes</taxon>
        <taxon>Ustilaginales</taxon>
        <taxon>Ustilaginaceae</taxon>
        <taxon>Sporisorium</taxon>
    </lineage>
</organism>
<keyword evidence="3" id="KW-1185">Reference proteome</keyword>
<dbReference type="Proteomes" id="UP000306050">
    <property type="component" value="Chromosome SGRAM_7"/>
</dbReference>
<dbReference type="Gene3D" id="3.30.1780.10">
    <property type="entry name" value="ornithine cyclodeaminase, domain 1"/>
    <property type="match status" value="1"/>
</dbReference>
<name>A0A4U7KN63_9BASI</name>
<dbReference type="EMBL" id="SRRM01000020">
    <property type="protein sequence ID" value="TKY85573.1"/>
    <property type="molecule type" value="Genomic_DNA"/>
</dbReference>
<evidence type="ECO:0008006" key="4">
    <source>
        <dbReference type="Google" id="ProtNLM"/>
    </source>
</evidence>
<dbReference type="Pfam" id="PF02423">
    <property type="entry name" value="OCD_Mu_crystall"/>
    <property type="match status" value="1"/>
</dbReference>
<dbReference type="AlphaFoldDB" id="A0A4U7KN63"/>
<accession>A0A4U7KN63</accession>
<gene>
    <name evidence="2" type="ORF">EX895_005735</name>
</gene>
<dbReference type="InterPro" id="IPR003462">
    <property type="entry name" value="ODC_Mu_crystall"/>
</dbReference>